<name>A0AAU8JEL8_9CYAN</name>
<dbReference type="InterPro" id="IPR022244">
    <property type="entry name" value="DUF3769"/>
</dbReference>
<dbReference type="RefSeq" id="WP_054465533.1">
    <property type="nucleotide sequence ID" value="NZ_CP159837.1"/>
</dbReference>
<dbReference type="Pfam" id="PF12600">
    <property type="entry name" value="DUF3769"/>
    <property type="match status" value="1"/>
</dbReference>
<dbReference type="GO" id="GO:0009279">
    <property type="term" value="C:cell outer membrane"/>
    <property type="evidence" value="ECO:0007669"/>
    <property type="project" value="TreeGrafter"/>
</dbReference>
<accession>A0AAU8JEL8</accession>
<evidence type="ECO:0000313" key="2">
    <source>
        <dbReference type="EMBL" id="XCM36992.1"/>
    </source>
</evidence>
<dbReference type="PANTHER" id="PTHR30189">
    <property type="entry name" value="LPS-ASSEMBLY PROTEIN"/>
    <property type="match status" value="1"/>
</dbReference>
<feature type="region of interest" description="Disordered" evidence="1">
    <location>
        <begin position="122"/>
        <end position="149"/>
    </location>
</feature>
<protein>
    <submittedName>
        <fullName evidence="2">DUF3769 domain-containing protein</fullName>
    </submittedName>
</protein>
<reference evidence="2" key="1">
    <citation type="submission" date="2024-07" db="EMBL/GenBank/DDBJ databases">
        <authorList>
            <person name="Kim Y.J."/>
            <person name="Jeong J.Y."/>
        </authorList>
    </citation>
    <scope>NUCLEOTIDE SEQUENCE</scope>
    <source>
        <strain evidence="2">GIHE-MW2</strain>
    </source>
</reference>
<dbReference type="PANTHER" id="PTHR30189:SF1">
    <property type="entry name" value="LPS-ASSEMBLY PROTEIN LPTD"/>
    <property type="match status" value="1"/>
</dbReference>
<dbReference type="EMBL" id="CP159837">
    <property type="protein sequence ID" value="XCM36992.1"/>
    <property type="molecule type" value="Genomic_DNA"/>
</dbReference>
<organism evidence="2">
    <name type="scientific">Planktothricoides raciborskii GIHE-MW2</name>
    <dbReference type="NCBI Taxonomy" id="2792601"/>
    <lineage>
        <taxon>Bacteria</taxon>
        <taxon>Bacillati</taxon>
        <taxon>Cyanobacteriota</taxon>
        <taxon>Cyanophyceae</taxon>
        <taxon>Oscillatoriophycideae</taxon>
        <taxon>Oscillatoriales</taxon>
        <taxon>Oscillatoriaceae</taxon>
        <taxon>Planktothricoides</taxon>
    </lineage>
</organism>
<sequence>MSYPVPPSEPPAIIEYQMPPIQDSELTTAENFSIAPPAQRLFNVDADRLTALPVVPDANGAIPPQAFLLGGPLEVSWPLSTKERSPSELTPKLSEINFSEINFPKINCSENNFSEINISQAGQVTPAPTPAPGEAVTPNPQPTEGTPLPLSAEDVVKINSDRQEYNEQRQVVTAEGDVFMRLGNTVLNSQWLQMNLLSRFAVAQGQVLLTNGTQVIEGDRLEYDVVRNQGGMQQAKGQIVLNEATSTVATTLPTDVTAGAGQERALTERLRAGEPPRRVRNTGGLVIGVGAGLNQGVGLPTTGGTINRLRFESDDLTFTGEDWQGTNVRITNDPYSPPELELRSRHVTVRRLSPEQDEVIARRPRLVFENKVSIPLLRERVIIDRRERDPSLIRFGYDGGDRGGFYAETPLEPIVNDRFQFSISPQFYIQKAIAGPDSISDLFGFKTRVNGKLSPTTNLEGRATFTTLNPDTIDDKTRANLLLRQQIGTHSLTGEYAYRDRIFNGSLGFRTVQQSLGVLLNSPIIPLGKTGINLSYEGSIQSINADTDQIDLLEPIREHNRTSLTRFQGGAALSRGFLLWQGTPLPANPQEGLRYSPSPVIPYIRLFTGLNGTLTGYSNGDTQNFVSGSIGIQGQFGHFSRRWLDYTGWSVSLSRIWKDGASPFLFDRIADSKVLALGLTQQIYGPIRFGVQTLINLDTKEAINTDLILEYSRRSYGLAIRYNPEQQLGSLSLRISDFNWRGGGEPFSRSEVRSVDGGIRRVNQEIQ</sequence>
<dbReference type="InterPro" id="IPR050218">
    <property type="entry name" value="LptD"/>
</dbReference>
<dbReference type="AlphaFoldDB" id="A0AAU8JEL8"/>
<evidence type="ECO:0000256" key="1">
    <source>
        <dbReference type="SAM" id="MobiDB-lite"/>
    </source>
</evidence>
<dbReference type="GO" id="GO:1990351">
    <property type="term" value="C:transporter complex"/>
    <property type="evidence" value="ECO:0007669"/>
    <property type="project" value="TreeGrafter"/>
</dbReference>
<proteinExistence type="predicted"/>
<gene>
    <name evidence="2" type="ORF">ABWT76_005795</name>
</gene>